<evidence type="ECO:0000313" key="1">
    <source>
        <dbReference type="EMBL" id="RZH68655.1"/>
    </source>
</evidence>
<protein>
    <submittedName>
        <fullName evidence="1">Uncharacterized protein</fullName>
    </submittedName>
</protein>
<sequence length="64" mass="7610">MHNYTVDVPERGERGIRIECTDHGEWEEFQPGYRTVAFYCEGCGLELEVDLRDCYDWRDFGELC</sequence>
<dbReference type="EMBL" id="SHMR01000001">
    <property type="protein sequence ID" value="RZH68655.1"/>
    <property type="molecule type" value="Genomic_DNA"/>
</dbReference>
<accession>A0A482Y3I2</accession>
<name>A0A482Y3I2_9EURY</name>
<gene>
    <name evidence="1" type="ORF">ELS17_04090</name>
</gene>
<proteinExistence type="predicted"/>
<dbReference type="Proteomes" id="UP000292704">
    <property type="component" value="Unassembled WGS sequence"/>
</dbReference>
<dbReference type="AlphaFoldDB" id="A0A482Y3I2"/>
<comment type="caution">
    <text evidence="1">The sequence shown here is derived from an EMBL/GenBank/DDBJ whole genome shotgun (WGS) entry which is preliminary data.</text>
</comment>
<reference evidence="1 2" key="1">
    <citation type="submission" date="2019-02" db="EMBL/GenBank/DDBJ databases">
        <title>Genome analysis provides insights into bioremediation potentialities and Haloocin production by Natrinema altunense strain 4.1R isolated from Chott Douz in Tunisian desert.</title>
        <authorList>
            <person name="Najjari A."/>
            <person name="Youssef N."/>
            <person name="Ben Dhia O."/>
            <person name="Ferjani R."/>
            <person name="El Hidri D."/>
            <person name="Ouzari H.I."/>
            <person name="Cherif A."/>
        </authorList>
    </citation>
    <scope>NUCLEOTIDE SEQUENCE [LARGE SCALE GENOMIC DNA]</scope>
    <source>
        <strain evidence="1 2">4.1R</strain>
    </source>
</reference>
<organism evidence="1 2">
    <name type="scientific">Natrinema altunense</name>
    <dbReference type="NCBI Taxonomy" id="222984"/>
    <lineage>
        <taxon>Archaea</taxon>
        <taxon>Methanobacteriati</taxon>
        <taxon>Methanobacteriota</taxon>
        <taxon>Stenosarchaea group</taxon>
        <taxon>Halobacteria</taxon>
        <taxon>Halobacteriales</taxon>
        <taxon>Natrialbaceae</taxon>
        <taxon>Natrinema</taxon>
    </lineage>
</organism>
<evidence type="ECO:0000313" key="2">
    <source>
        <dbReference type="Proteomes" id="UP000292704"/>
    </source>
</evidence>